<accession>A0A3N2BEE1</accession>
<dbReference type="AlphaFoldDB" id="A0A3N2BEE1"/>
<dbReference type="RefSeq" id="WP_123303989.1">
    <property type="nucleotide sequence ID" value="NZ_RKHK01000001.1"/>
</dbReference>
<comment type="caution">
    <text evidence="3">The sequence shown here is derived from an EMBL/GenBank/DDBJ whole genome shotgun (WGS) entry which is preliminary data.</text>
</comment>
<feature type="compositionally biased region" description="Acidic residues" evidence="1">
    <location>
        <begin position="132"/>
        <end position="142"/>
    </location>
</feature>
<keyword evidence="2" id="KW-1133">Transmembrane helix</keyword>
<protein>
    <submittedName>
        <fullName evidence="3">Uncharacterized protein</fullName>
    </submittedName>
</protein>
<evidence type="ECO:0000256" key="1">
    <source>
        <dbReference type="SAM" id="MobiDB-lite"/>
    </source>
</evidence>
<proteinExistence type="predicted"/>
<keyword evidence="2" id="KW-0472">Membrane</keyword>
<keyword evidence="2" id="KW-0812">Transmembrane</keyword>
<sequence length="313" mass="32733">MNERPGTRLTAARARWSGRGLRAALAGAVLLAVWTAPAVAQELAETDPPRPVAAADVPEDVVEWFLDAGSQVVTNQAIQVLGLSPEAAAAAELGLIRSVMTWSPSYIEATSLVEPVVPAERWIAPVMSPASDDGDADDEPEVEQTGSPEDSGDAESAAGLADERTVADPAESPDPATEEEEANPGEYLGMLHAERIDNGGIRLQSFVPGAAPARDLASLDSEAMLVFDEVLDAWFAIVDGEVQPADAVARESLAGSISLRDYQFFVAERYAADGDATAEGGEAASAEPAIWTAGILGSLLMLTAAIVWLRKGD</sequence>
<reference evidence="3 4" key="1">
    <citation type="submission" date="2018-11" db="EMBL/GenBank/DDBJ databases">
        <title>Sequencing the genomes of 1000 actinobacteria strains.</title>
        <authorList>
            <person name="Klenk H.-P."/>
        </authorList>
    </citation>
    <scope>NUCLEOTIDE SEQUENCE [LARGE SCALE GENOMIC DNA]</scope>
    <source>
        <strain evidence="3 4">DSM 11294</strain>
    </source>
</reference>
<gene>
    <name evidence="3" type="ORF">EDD31_1972</name>
</gene>
<dbReference type="OrthoDB" id="5150010at2"/>
<dbReference type="EMBL" id="RKHK01000001">
    <property type="protein sequence ID" value="ROR73585.1"/>
    <property type="molecule type" value="Genomic_DNA"/>
</dbReference>
<evidence type="ECO:0000313" key="4">
    <source>
        <dbReference type="Proteomes" id="UP000280668"/>
    </source>
</evidence>
<dbReference type="Proteomes" id="UP000280668">
    <property type="component" value="Unassembled WGS sequence"/>
</dbReference>
<organism evidence="3 4">
    <name type="scientific">Bogoriella caseilytica</name>
    <dbReference type="NCBI Taxonomy" id="56055"/>
    <lineage>
        <taxon>Bacteria</taxon>
        <taxon>Bacillati</taxon>
        <taxon>Actinomycetota</taxon>
        <taxon>Actinomycetes</taxon>
        <taxon>Micrococcales</taxon>
        <taxon>Bogoriellaceae</taxon>
        <taxon>Bogoriella</taxon>
    </lineage>
</organism>
<evidence type="ECO:0000313" key="3">
    <source>
        <dbReference type="EMBL" id="ROR73585.1"/>
    </source>
</evidence>
<evidence type="ECO:0000256" key="2">
    <source>
        <dbReference type="SAM" id="Phobius"/>
    </source>
</evidence>
<feature type="region of interest" description="Disordered" evidence="1">
    <location>
        <begin position="127"/>
        <end position="182"/>
    </location>
</feature>
<name>A0A3N2BEE1_9MICO</name>
<feature type="transmembrane region" description="Helical" evidence="2">
    <location>
        <begin position="289"/>
        <end position="309"/>
    </location>
</feature>
<keyword evidence="4" id="KW-1185">Reference proteome</keyword>